<evidence type="ECO:0000256" key="1">
    <source>
        <dbReference type="ARBA" id="ARBA00000085"/>
    </source>
</evidence>
<keyword evidence="10" id="KW-0067">ATP-binding</keyword>
<dbReference type="SMART" id="SM00387">
    <property type="entry name" value="HATPase_c"/>
    <property type="match status" value="1"/>
</dbReference>
<dbReference type="SMART" id="SM00091">
    <property type="entry name" value="PAS"/>
    <property type="match status" value="1"/>
</dbReference>
<dbReference type="InterPro" id="IPR013767">
    <property type="entry name" value="PAS_fold"/>
</dbReference>
<evidence type="ECO:0000259" key="15">
    <source>
        <dbReference type="PROSITE" id="PS50109"/>
    </source>
</evidence>
<dbReference type="RefSeq" id="WP_133232004.1">
    <property type="nucleotide sequence ID" value="NZ_SMRT01000011.1"/>
</dbReference>
<evidence type="ECO:0000256" key="7">
    <source>
        <dbReference type="ARBA" id="ARBA00022692"/>
    </source>
</evidence>
<reference evidence="17 18" key="1">
    <citation type="submission" date="2019-03" db="EMBL/GenBank/DDBJ databases">
        <title>This is whole genome sequence of Paenibacillus sp MS74 strain.</title>
        <authorList>
            <person name="Trinh H.N."/>
        </authorList>
    </citation>
    <scope>NUCLEOTIDE SEQUENCE [LARGE SCALE GENOMIC DNA]</scope>
    <source>
        <strain evidence="17 18">MS74</strain>
    </source>
</reference>
<name>A0A4R5KL22_9BACL</name>
<dbReference type="Pfam" id="PF17203">
    <property type="entry name" value="sCache_3_2"/>
    <property type="match status" value="1"/>
</dbReference>
<dbReference type="SUPFAM" id="SSF55785">
    <property type="entry name" value="PYP-like sensor domain (PAS domain)"/>
    <property type="match status" value="1"/>
</dbReference>
<evidence type="ECO:0000256" key="6">
    <source>
        <dbReference type="ARBA" id="ARBA00022679"/>
    </source>
</evidence>
<dbReference type="PANTHER" id="PTHR43547">
    <property type="entry name" value="TWO-COMPONENT HISTIDINE KINASE"/>
    <property type="match status" value="1"/>
</dbReference>
<feature type="transmembrane region" description="Helical" evidence="14">
    <location>
        <begin position="175"/>
        <end position="194"/>
    </location>
</feature>
<dbReference type="InterPro" id="IPR016120">
    <property type="entry name" value="Sig_transdc_His_kin_SpoOB"/>
</dbReference>
<dbReference type="InterPro" id="IPR039506">
    <property type="entry name" value="SPOB_a"/>
</dbReference>
<dbReference type="OrthoDB" id="9792686at2"/>
<evidence type="ECO:0000256" key="2">
    <source>
        <dbReference type="ARBA" id="ARBA00004651"/>
    </source>
</evidence>
<feature type="transmembrane region" description="Helical" evidence="14">
    <location>
        <begin position="12"/>
        <end position="37"/>
    </location>
</feature>
<keyword evidence="7 14" id="KW-0812">Transmembrane</keyword>
<dbReference type="SUPFAM" id="SSF55874">
    <property type="entry name" value="ATPase domain of HSP90 chaperone/DNA topoisomerase II/histidine kinase"/>
    <property type="match status" value="1"/>
</dbReference>
<dbReference type="AlphaFoldDB" id="A0A4R5KL22"/>
<keyword evidence="6" id="KW-0808">Transferase</keyword>
<evidence type="ECO:0000256" key="12">
    <source>
        <dbReference type="ARBA" id="ARBA00023012"/>
    </source>
</evidence>
<dbReference type="Pfam" id="PF14689">
    <property type="entry name" value="SPOB_a"/>
    <property type="match status" value="1"/>
</dbReference>
<dbReference type="SUPFAM" id="SSF55890">
    <property type="entry name" value="Sporulation response regulatory protein Spo0B"/>
    <property type="match status" value="1"/>
</dbReference>
<organism evidence="17 18">
    <name type="scientific">Paenibacillus piri</name>
    <dbReference type="NCBI Taxonomy" id="2547395"/>
    <lineage>
        <taxon>Bacteria</taxon>
        <taxon>Bacillati</taxon>
        <taxon>Bacillota</taxon>
        <taxon>Bacilli</taxon>
        <taxon>Bacillales</taxon>
        <taxon>Paenibacillaceae</taxon>
        <taxon>Paenibacillus</taxon>
    </lineage>
</organism>
<evidence type="ECO:0000256" key="13">
    <source>
        <dbReference type="ARBA" id="ARBA00023136"/>
    </source>
</evidence>
<dbReference type="PANTHER" id="PTHR43547:SF10">
    <property type="entry name" value="SENSOR HISTIDINE KINASE DCUS"/>
    <property type="match status" value="1"/>
</dbReference>
<dbReference type="GO" id="GO:0000155">
    <property type="term" value="F:phosphorelay sensor kinase activity"/>
    <property type="evidence" value="ECO:0007669"/>
    <property type="project" value="InterPro"/>
</dbReference>
<accession>A0A4R5KL22</accession>
<dbReference type="PROSITE" id="PS50112">
    <property type="entry name" value="PAS"/>
    <property type="match status" value="1"/>
</dbReference>
<evidence type="ECO:0000256" key="11">
    <source>
        <dbReference type="ARBA" id="ARBA00022989"/>
    </source>
</evidence>
<dbReference type="EMBL" id="SMRT01000011">
    <property type="protein sequence ID" value="TDF95140.1"/>
    <property type="molecule type" value="Genomic_DNA"/>
</dbReference>
<comment type="subcellular location">
    <subcellularLocation>
        <location evidence="2">Cell membrane</location>
        <topology evidence="2">Multi-pass membrane protein</topology>
    </subcellularLocation>
</comment>
<feature type="domain" description="Histidine kinase" evidence="15">
    <location>
        <begin position="425"/>
        <end position="528"/>
    </location>
</feature>
<evidence type="ECO:0000256" key="8">
    <source>
        <dbReference type="ARBA" id="ARBA00022741"/>
    </source>
</evidence>
<dbReference type="InterPro" id="IPR036890">
    <property type="entry name" value="HATPase_C_sf"/>
</dbReference>
<evidence type="ECO:0000256" key="3">
    <source>
        <dbReference type="ARBA" id="ARBA00012438"/>
    </source>
</evidence>
<evidence type="ECO:0000313" key="18">
    <source>
        <dbReference type="Proteomes" id="UP000295636"/>
    </source>
</evidence>
<dbReference type="Gene3D" id="3.30.565.10">
    <property type="entry name" value="Histidine kinase-like ATPase, C-terminal domain"/>
    <property type="match status" value="1"/>
</dbReference>
<evidence type="ECO:0000256" key="14">
    <source>
        <dbReference type="SAM" id="Phobius"/>
    </source>
</evidence>
<dbReference type="GO" id="GO:0006355">
    <property type="term" value="P:regulation of DNA-templated transcription"/>
    <property type="evidence" value="ECO:0007669"/>
    <property type="project" value="InterPro"/>
</dbReference>
<dbReference type="InterPro" id="IPR004358">
    <property type="entry name" value="Sig_transdc_His_kin-like_C"/>
</dbReference>
<dbReference type="Pfam" id="PF02518">
    <property type="entry name" value="HATPase_c"/>
    <property type="match status" value="1"/>
</dbReference>
<comment type="caution">
    <text evidence="17">The sequence shown here is derived from an EMBL/GenBank/DDBJ whole genome shotgun (WGS) entry which is preliminary data.</text>
</comment>
<dbReference type="PRINTS" id="PR00344">
    <property type="entry name" value="BCTRLSENSOR"/>
</dbReference>
<dbReference type="InterPro" id="IPR035965">
    <property type="entry name" value="PAS-like_dom_sf"/>
</dbReference>
<evidence type="ECO:0000313" key="17">
    <source>
        <dbReference type="EMBL" id="TDF95140.1"/>
    </source>
</evidence>
<keyword evidence="18" id="KW-1185">Reference proteome</keyword>
<dbReference type="GO" id="GO:0005886">
    <property type="term" value="C:plasma membrane"/>
    <property type="evidence" value="ECO:0007669"/>
    <property type="project" value="UniProtKB-SubCell"/>
</dbReference>
<dbReference type="CDD" id="cd00130">
    <property type="entry name" value="PAS"/>
    <property type="match status" value="1"/>
</dbReference>
<keyword evidence="12" id="KW-0902">Two-component regulatory system</keyword>
<evidence type="ECO:0000259" key="16">
    <source>
        <dbReference type="PROSITE" id="PS50112"/>
    </source>
</evidence>
<keyword evidence="11 14" id="KW-1133">Transmembrane helix</keyword>
<dbReference type="PROSITE" id="PS50109">
    <property type="entry name" value="HIS_KIN"/>
    <property type="match status" value="1"/>
</dbReference>
<proteinExistence type="predicted"/>
<dbReference type="InterPro" id="IPR029151">
    <property type="entry name" value="Sensor-like_sf"/>
</dbReference>
<evidence type="ECO:0000256" key="9">
    <source>
        <dbReference type="ARBA" id="ARBA00022777"/>
    </source>
</evidence>
<gene>
    <name evidence="17" type="ORF">E1757_21640</name>
</gene>
<evidence type="ECO:0000256" key="4">
    <source>
        <dbReference type="ARBA" id="ARBA00022475"/>
    </source>
</evidence>
<keyword evidence="9 17" id="KW-0418">Kinase</keyword>
<evidence type="ECO:0000256" key="5">
    <source>
        <dbReference type="ARBA" id="ARBA00022553"/>
    </source>
</evidence>
<keyword evidence="8" id="KW-0547">Nucleotide-binding</keyword>
<sequence length="531" mass="58120">MSRLRKLTLRSKINALVTLNILFVLLLVISAMFYIIVDKQFTETGEQALGVAKTVAGLPQIVEAFELSDPSLTIQPMTEQIRNNVGADVIVVSNMHLIRYSHSNPAEIGRHMVGDDNEAVLSGKESITQAKGSLGYSVRGKAPVFDGNHHQIGVVSVVYLVDNVWSQLFVLLQKVVGIGGAALLFGLFGAYLLSGHIKKQIFNMEPHEIAFVTQEQAAILDAICEGIIAVNKEGKIVTCNQEAKKMLEIGSTELIGKEISEVIPLTRLPEVLENGISQIDQPMIIGNTLVVANRVPVILSGRVIGAVSTFRDKMKLDQIDDRLADIGRYVDTLRSQRHEFMNKLHLILGLIKISEYDKAKAVIQQINEEYQDAMHFYLAKIRDSAVVGILLGKTHRAGELGIQLVVSPESNIPDNCPHRDIVLTVLGNSIDNAFEAIQSSAVKINGPTVTVFLKEEDDDLLIYVKDNGPGVDPAIVESIFNDGTTTKGEGRGFGLAYVSRLISNHDGFLTCQSTPEGTTIRVSLPIRRNVE</sequence>
<dbReference type="InterPro" id="IPR005467">
    <property type="entry name" value="His_kinase_dom"/>
</dbReference>
<dbReference type="FunFam" id="3.30.450.20:FF:000018">
    <property type="entry name" value="Sensor histidine kinase DcuS"/>
    <property type="match status" value="1"/>
</dbReference>
<dbReference type="GO" id="GO:0005524">
    <property type="term" value="F:ATP binding"/>
    <property type="evidence" value="ECO:0007669"/>
    <property type="project" value="UniProtKB-KW"/>
</dbReference>
<dbReference type="Gene3D" id="3.30.450.20">
    <property type="entry name" value="PAS domain"/>
    <property type="match status" value="2"/>
</dbReference>
<dbReference type="InterPro" id="IPR033463">
    <property type="entry name" value="sCache_3"/>
</dbReference>
<protein>
    <recommendedName>
        <fullName evidence="3">histidine kinase</fullName>
        <ecNumber evidence="3">2.7.13.3</ecNumber>
    </recommendedName>
</protein>
<dbReference type="InterPro" id="IPR000014">
    <property type="entry name" value="PAS"/>
</dbReference>
<dbReference type="Pfam" id="PF00989">
    <property type="entry name" value="PAS"/>
    <property type="match status" value="1"/>
</dbReference>
<dbReference type="SUPFAM" id="SSF103190">
    <property type="entry name" value="Sensory domain-like"/>
    <property type="match status" value="1"/>
</dbReference>
<keyword evidence="5" id="KW-0597">Phosphoprotein</keyword>
<dbReference type="Proteomes" id="UP000295636">
    <property type="component" value="Unassembled WGS sequence"/>
</dbReference>
<dbReference type="Gene3D" id="1.10.287.130">
    <property type="match status" value="1"/>
</dbReference>
<dbReference type="InterPro" id="IPR003594">
    <property type="entry name" value="HATPase_dom"/>
</dbReference>
<evidence type="ECO:0000256" key="10">
    <source>
        <dbReference type="ARBA" id="ARBA00022840"/>
    </source>
</evidence>
<keyword evidence="4" id="KW-1003">Cell membrane</keyword>
<feature type="domain" description="PAS" evidence="16">
    <location>
        <begin position="212"/>
        <end position="263"/>
    </location>
</feature>
<keyword evidence="13 14" id="KW-0472">Membrane</keyword>
<comment type="catalytic activity">
    <reaction evidence="1">
        <text>ATP + protein L-histidine = ADP + protein N-phospho-L-histidine.</text>
        <dbReference type="EC" id="2.7.13.3"/>
    </reaction>
</comment>
<dbReference type="EC" id="2.7.13.3" evidence="3"/>